<dbReference type="EMBL" id="JAUSRB010000002">
    <property type="protein sequence ID" value="MDP9867719.1"/>
    <property type="molecule type" value="Genomic_DNA"/>
</dbReference>
<sequence length="228" mass="23019">MKKKALLASALTALALAAVPVAGHAAATGSVLRVSPTPMPTDMTSESPTDMTSESPGAMTKPFGPGCSSLPASGPGSPGSIASEPLGTALSHIPQLSTLAKAAKQAGLIEKLDSAPDITVFAPTDEAFGKIPKEVLAKALADKELLTKILNNHVVEGKKTPAELAEGPLTTLGGGTLTVKKAGEEDYTVEDAKVVCGNLQTSNATVYLVDMVLLPHAEGAPSSEATPS</sequence>
<feature type="compositionally biased region" description="Polar residues" evidence="1">
    <location>
        <begin position="42"/>
        <end position="55"/>
    </location>
</feature>
<evidence type="ECO:0000259" key="3">
    <source>
        <dbReference type="PROSITE" id="PS50213"/>
    </source>
</evidence>
<organism evidence="4 5">
    <name type="scientific">Streptosporangium brasiliense</name>
    <dbReference type="NCBI Taxonomy" id="47480"/>
    <lineage>
        <taxon>Bacteria</taxon>
        <taxon>Bacillati</taxon>
        <taxon>Actinomycetota</taxon>
        <taxon>Actinomycetes</taxon>
        <taxon>Streptosporangiales</taxon>
        <taxon>Streptosporangiaceae</taxon>
        <taxon>Streptosporangium</taxon>
    </lineage>
</organism>
<name>A0ABT9REM1_9ACTN</name>
<keyword evidence="5" id="KW-1185">Reference proteome</keyword>
<feature type="region of interest" description="Disordered" evidence="1">
    <location>
        <begin position="32"/>
        <end position="84"/>
    </location>
</feature>
<protein>
    <recommendedName>
        <fullName evidence="3">FAS1 domain-containing protein</fullName>
    </recommendedName>
</protein>
<accession>A0ABT9REM1</accession>
<dbReference type="PANTHER" id="PTHR10900:SF77">
    <property type="entry name" value="FI19380P1"/>
    <property type="match status" value="1"/>
</dbReference>
<evidence type="ECO:0000256" key="2">
    <source>
        <dbReference type="SAM" id="SignalP"/>
    </source>
</evidence>
<evidence type="ECO:0000313" key="5">
    <source>
        <dbReference type="Proteomes" id="UP001230426"/>
    </source>
</evidence>
<evidence type="ECO:0000256" key="1">
    <source>
        <dbReference type="SAM" id="MobiDB-lite"/>
    </source>
</evidence>
<dbReference type="Gene3D" id="2.30.180.10">
    <property type="entry name" value="FAS1 domain"/>
    <property type="match status" value="1"/>
</dbReference>
<comment type="caution">
    <text evidence="4">The sequence shown here is derived from an EMBL/GenBank/DDBJ whole genome shotgun (WGS) entry which is preliminary data.</text>
</comment>
<dbReference type="Pfam" id="PF02469">
    <property type="entry name" value="Fasciclin"/>
    <property type="match status" value="1"/>
</dbReference>
<dbReference type="PROSITE" id="PS50213">
    <property type="entry name" value="FAS1"/>
    <property type="match status" value="1"/>
</dbReference>
<proteinExistence type="predicted"/>
<feature type="chain" id="PRO_5046116773" description="FAS1 domain-containing protein" evidence="2">
    <location>
        <begin position="26"/>
        <end position="228"/>
    </location>
</feature>
<dbReference type="InterPro" id="IPR050904">
    <property type="entry name" value="Adhesion/Biosynth-related"/>
</dbReference>
<keyword evidence="2" id="KW-0732">Signal</keyword>
<dbReference type="Proteomes" id="UP001230426">
    <property type="component" value="Unassembled WGS sequence"/>
</dbReference>
<feature type="compositionally biased region" description="Low complexity" evidence="1">
    <location>
        <begin position="64"/>
        <end position="84"/>
    </location>
</feature>
<reference evidence="4 5" key="1">
    <citation type="submission" date="2023-07" db="EMBL/GenBank/DDBJ databases">
        <title>Sequencing the genomes of 1000 actinobacteria strains.</title>
        <authorList>
            <person name="Klenk H.-P."/>
        </authorList>
    </citation>
    <scope>NUCLEOTIDE SEQUENCE [LARGE SCALE GENOMIC DNA]</scope>
    <source>
        <strain evidence="4 5">DSM 44109</strain>
    </source>
</reference>
<dbReference type="SMART" id="SM00554">
    <property type="entry name" value="FAS1"/>
    <property type="match status" value="1"/>
</dbReference>
<dbReference type="RefSeq" id="WP_306869669.1">
    <property type="nucleotide sequence ID" value="NZ_JAUSRB010000002.1"/>
</dbReference>
<evidence type="ECO:0000313" key="4">
    <source>
        <dbReference type="EMBL" id="MDP9867719.1"/>
    </source>
</evidence>
<feature type="signal peptide" evidence="2">
    <location>
        <begin position="1"/>
        <end position="25"/>
    </location>
</feature>
<gene>
    <name evidence="4" type="ORF">J2S55_006985</name>
</gene>
<dbReference type="InterPro" id="IPR000782">
    <property type="entry name" value="FAS1_domain"/>
</dbReference>
<dbReference type="InterPro" id="IPR036378">
    <property type="entry name" value="FAS1_dom_sf"/>
</dbReference>
<dbReference type="SUPFAM" id="SSF82153">
    <property type="entry name" value="FAS1 domain"/>
    <property type="match status" value="1"/>
</dbReference>
<dbReference type="PANTHER" id="PTHR10900">
    <property type="entry name" value="PERIOSTIN-RELATED"/>
    <property type="match status" value="1"/>
</dbReference>
<feature type="domain" description="FAS1" evidence="3">
    <location>
        <begin position="83"/>
        <end position="213"/>
    </location>
</feature>